<dbReference type="PANTHER" id="PTHR23505">
    <property type="entry name" value="SPINSTER"/>
    <property type="match status" value="1"/>
</dbReference>
<dbReference type="RefSeq" id="XP_009051470.1">
    <property type="nucleotide sequence ID" value="XM_009053222.1"/>
</dbReference>
<keyword evidence="4 7" id="KW-1133">Transmembrane helix</keyword>
<evidence type="ECO:0000256" key="4">
    <source>
        <dbReference type="ARBA" id="ARBA00022989"/>
    </source>
</evidence>
<feature type="domain" description="Major facilitator superfamily (MFS) profile" evidence="8">
    <location>
        <begin position="20"/>
        <end position="445"/>
    </location>
</feature>
<feature type="transmembrane region" description="Helical" evidence="7">
    <location>
        <begin position="229"/>
        <end position="250"/>
    </location>
</feature>
<organism evidence="9 10">
    <name type="scientific">Lottia gigantea</name>
    <name type="common">Giant owl limpet</name>
    <dbReference type="NCBI Taxonomy" id="225164"/>
    <lineage>
        <taxon>Eukaryota</taxon>
        <taxon>Metazoa</taxon>
        <taxon>Spiralia</taxon>
        <taxon>Lophotrochozoa</taxon>
        <taxon>Mollusca</taxon>
        <taxon>Gastropoda</taxon>
        <taxon>Patellogastropoda</taxon>
        <taxon>Lottioidea</taxon>
        <taxon>Lottiidae</taxon>
        <taxon>Lottia</taxon>
    </lineage>
</organism>
<keyword evidence="5 7" id="KW-0472">Membrane</keyword>
<gene>
    <name evidence="9" type="ORF">LOTGIDRAFT_104432</name>
</gene>
<feature type="transmembrane region" description="Helical" evidence="7">
    <location>
        <begin position="338"/>
        <end position="367"/>
    </location>
</feature>
<comment type="subcellular location">
    <subcellularLocation>
        <location evidence="1">Membrane</location>
        <topology evidence="1">Multi-pass membrane protein</topology>
    </subcellularLocation>
</comment>
<dbReference type="HOGENOM" id="CLU_001265_5_12_1"/>
<feature type="transmembrane region" description="Helical" evidence="7">
    <location>
        <begin position="12"/>
        <end position="33"/>
    </location>
</feature>
<comment type="similarity">
    <text evidence="6">Belongs to the major facilitator superfamily. Spinster (TC 2.A.1.49) family.</text>
</comment>
<dbReference type="GO" id="GO:0022857">
    <property type="term" value="F:transmembrane transporter activity"/>
    <property type="evidence" value="ECO:0007669"/>
    <property type="project" value="InterPro"/>
</dbReference>
<reference evidence="9 10" key="1">
    <citation type="journal article" date="2013" name="Nature">
        <title>Insights into bilaterian evolution from three spiralian genomes.</title>
        <authorList>
            <person name="Simakov O."/>
            <person name="Marletaz F."/>
            <person name="Cho S.J."/>
            <person name="Edsinger-Gonzales E."/>
            <person name="Havlak P."/>
            <person name="Hellsten U."/>
            <person name="Kuo D.H."/>
            <person name="Larsson T."/>
            <person name="Lv J."/>
            <person name="Arendt D."/>
            <person name="Savage R."/>
            <person name="Osoegawa K."/>
            <person name="de Jong P."/>
            <person name="Grimwood J."/>
            <person name="Chapman J.A."/>
            <person name="Shapiro H."/>
            <person name="Aerts A."/>
            <person name="Otillar R.P."/>
            <person name="Terry A.Y."/>
            <person name="Boore J.L."/>
            <person name="Grigoriev I.V."/>
            <person name="Lindberg D.R."/>
            <person name="Seaver E.C."/>
            <person name="Weisblat D.A."/>
            <person name="Putnam N.H."/>
            <person name="Rokhsar D.S."/>
        </authorList>
    </citation>
    <scope>NUCLEOTIDE SEQUENCE [LARGE SCALE GENOMIC DNA]</scope>
</reference>
<dbReference type="GO" id="GO:0016020">
    <property type="term" value="C:membrane"/>
    <property type="evidence" value="ECO:0007669"/>
    <property type="project" value="UniProtKB-SubCell"/>
</dbReference>
<dbReference type="CTD" id="20229863"/>
<feature type="transmembrane region" description="Helical" evidence="7">
    <location>
        <begin position="58"/>
        <end position="78"/>
    </location>
</feature>
<feature type="transmembrane region" description="Helical" evidence="7">
    <location>
        <begin position="85"/>
        <end position="104"/>
    </location>
</feature>
<sequence>MDNPGVATINGISKVTSYITVATLLFINLLNYMDRFTVAGVLKDVIKYYDLNHSQAGLIQTSFICSYMVFSPIFGLLGDRYTRKYIMAVGITMWSAVTLFSSFIPRDSFYGFVILRGLVGIGEASYSTIAPTIIADLFSKGMRTKMLMVFYFAIPVGSGMGYIVGSYVASLAGTWQYSLRVTPGLGVVCVILILVFCKEPPRGMADEGTHLSNTGVITDLKAIFRCKSFTLSTIGFTCVTFVTGALALWAPTFMLNSILYQNHPATEESIYIFIYSVSLKFGIITVAAGFIGVAVGAEAGRRYKKYNPRSDPLVCALGLLCCVPFLFFALVLSQYNTIVTWVLIFIGETFLCLNWALVADMLLYVTIPTRRSTAEAVQILVSHAFGDAGSPLLIGVFADQISAAYGPVAKSTPVQFISLQYSLYSTPFVCILGGAFFLATALVIEQDRNSATKLTKGKTDNKFLLSVVINDL</sequence>
<feature type="transmembrane region" description="Helical" evidence="7">
    <location>
        <begin position="313"/>
        <end position="332"/>
    </location>
</feature>
<dbReference type="PROSITE" id="PS50850">
    <property type="entry name" value="MFS"/>
    <property type="match status" value="1"/>
</dbReference>
<dbReference type="GeneID" id="20229863"/>
<dbReference type="Gene3D" id="1.20.1250.20">
    <property type="entry name" value="MFS general substrate transporter like domains"/>
    <property type="match status" value="1"/>
</dbReference>
<name>V4AKH7_LOTGI</name>
<feature type="transmembrane region" description="Helical" evidence="7">
    <location>
        <begin position="177"/>
        <end position="197"/>
    </location>
</feature>
<dbReference type="EMBL" id="KB201304">
    <property type="protein sequence ID" value="ESO97612.1"/>
    <property type="molecule type" value="Genomic_DNA"/>
</dbReference>
<dbReference type="AlphaFoldDB" id="V4AKH7"/>
<keyword evidence="3 7" id="KW-0812">Transmembrane</keyword>
<evidence type="ECO:0000256" key="5">
    <source>
        <dbReference type="ARBA" id="ARBA00023136"/>
    </source>
</evidence>
<feature type="transmembrane region" description="Helical" evidence="7">
    <location>
        <begin position="379"/>
        <end position="401"/>
    </location>
</feature>
<evidence type="ECO:0000259" key="8">
    <source>
        <dbReference type="PROSITE" id="PS50850"/>
    </source>
</evidence>
<evidence type="ECO:0000256" key="2">
    <source>
        <dbReference type="ARBA" id="ARBA00022448"/>
    </source>
</evidence>
<evidence type="ECO:0000256" key="7">
    <source>
        <dbReference type="SAM" id="Phobius"/>
    </source>
</evidence>
<dbReference type="InterPro" id="IPR044770">
    <property type="entry name" value="MFS_spinster-like"/>
</dbReference>
<dbReference type="KEGG" id="lgi:LOTGIDRAFT_104432"/>
<keyword evidence="2" id="KW-0813">Transport</keyword>
<evidence type="ECO:0000256" key="1">
    <source>
        <dbReference type="ARBA" id="ARBA00004141"/>
    </source>
</evidence>
<proteinExistence type="inferred from homology"/>
<dbReference type="SUPFAM" id="SSF103473">
    <property type="entry name" value="MFS general substrate transporter"/>
    <property type="match status" value="1"/>
</dbReference>
<feature type="transmembrane region" description="Helical" evidence="7">
    <location>
        <begin position="421"/>
        <end position="444"/>
    </location>
</feature>
<dbReference type="CDD" id="cd17328">
    <property type="entry name" value="MFS_spinster_like"/>
    <property type="match status" value="1"/>
</dbReference>
<feature type="transmembrane region" description="Helical" evidence="7">
    <location>
        <begin position="146"/>
        <end position="165"/>
    </location>
</feature>
<dbReference type="PANTHER" id="PTHR23505:SF79">
    <property type="entry name" value="PROTEIN SPINSTER"/>
    <property type="match status" value="1"/>
</dbReference>
<protein>
    <recommendedName>
        <fullName evidence="8">Major facilitator superfamily (MFS) profile domain-containing protein</fullName>
    </recommendedName>
</protein>
<evidence type="ECO:0000256" key="3">
    <source>
        <dbReference type="ARBA" id="ARBA00022692"/>
    </source>
</evidence>
<dbReference type="OMA" id="YICAAGL"/>
<dbReference type="InterPro" id="IPR020846">
    <property type="entry name" value="MFS_dom"/>
</dbReference>
<dbReference type="InterPro" id="IPR036259">
    <property type="entry name" value="MFS_trans_sf"/>
</dbReference>
<evidence type="ECO:0000313" key="10">
    <source>
        <dbReference type="Proteomes" id="UP000030746"/>
    </source>
</evidence>
<dbReference type="Pfam" id="PF07690">
    <property type="entry name" value="MFS_1"/>
    <property type="match status" value="1"/>
</dbReference>
<keyword evidence="10" id="KW-1185">Reference proteome</keyword>
<feature type="transmembrane region" description="Helical" evidence="7">
    <location>
        <begin position="270"/>
        <end position="293"/>
    </location>
</feature>
<dbReference type="STRING" id="225164.V4AKH7"/>
<evidence type="ECO:0000313" key="9">
    <source>
        <dbReference type="EMBL" id="ESO97612.1"/>
    </source>
</evidence>
<accession>V4AKH7</accession>
<evidence type="ECO:0000256" key="6">
    <source>
        <dbReference type="ARBA" id="ARBA00024338"/>
    </source>
</evidence>
<feature type="transmembrane region" description="Helical" evidence="7">
    <location>
        <begin position="110"/>
        <end position="134"/>
    </location>
</feature>
<dbReference type="InterPro" id="IPR011701">
    <property type="entry name" value="MFS"/>
</dbReference>
<dbReference type="Proteomes" id="UP000030746">
    <property type="component" value="Unassembled WGS sequence"/>
</dbReference>
<dbReference type="OrthoDB" id="6770063at2759"/>